<dbReference type="EMBL" id="BART01002828">
    <property type="protein sequence ID" value="GAG68575.1"/>
    <property type="molecule type" value="Genomic_DNA"/>
</dbReference>
<organism evidence="1">
    <name type="scientific">marine sediment metagenome</name>
    <dbReference type="NCBI Taxonomy" id="412755"/>
    <lineage>
        <taxon>unclassified sequences</taxon>
        <taxon>metagenomes</taxon>
        <taxon>ecological metagenomes</taxon>
    </lineage>
</organism>
<reference evidence="1" key="1">
    <citation type="journal article" date="2014" name="Front. Microbiol.">
        <title>High frequency of phylogenetically diverse reductive dehalogenase-homologous genes in deep subseafloor sedimentary metagenomes.</title>
        <authorList>
            <person name="Kawai M."/>
            <person name="Futagami T."/>
            <person name="Toyoda A."/>
            <person name="Takaki Y."/>
            <person name="Nishi S."/>
            <person name="Hori S."/>
            <person name="Arai W."/>
            <person name="Tsubouchi T."/>
            <person name="Morono Y."/>
            <person name="Uchiyama I."/>
            <person name="Ito T."/>
            <person name="Fujiyama A."/>
            <person name="Inagaki F."/>
            <person name="Takami H."/>
        </authorList>
    </citation>
    <scope>NUCLEOTIDE SEQUENCE</scope>
    <source>
        <strain evidence="1">Expedition CK06-06</strain>
    </source>
</reference>
<evidence type="ECO:0000313" key="1">
    <source>
        <dbReference type="EMBL" id="GAG68575.1"/>
    </source>
</evidence>
<sequence>MAESKYGKYIVTEPKANIVKPSWSPQGEAPGRVAYLDNEVIDGAFYMECVWIMPGLRPPPGVDIEKLSPQAHSHDYDEILGFFGSDMEDIRDLGGEVELWLEDEKHIINKSCLVFIPKGMKHCPLYFKRIDKPIFHFSVGPGKMYF</sequence>
<accession>X0ZG06</accession>
<dbReference type="SUPFAM" id="SSF51182">
    <property type="entry name" value="RmlC-like cupins"/>
    <property type="match status" value="1"/>
</dbReference>
<dbReference type="Gene3D" id="2.60.120.10">
    <property type="entry name" value="Jelly Rolls"/>
    <property type="match status" value="1"/>
</dbReference>
<evidence type="ECO:0008006" key="2">
    <source>
        <dbReference type="Google" id="ProtNLM"/>
    </source>
</evidence>
<comment type="caution">
    <text evidence="1">The sequence shown here is derived from an EMBL/GenBank/DDBJ whole genome shotgun (WGS) entry which is preliminary data.</text>
</comment>
<gene>
    <name evidence="1" type="ORF">S01H4_08297</name>
</gene>
<proteinExistence type="predicted"/>
<name>X0ZG06_9ZZZZ</name>
<protein>
    <recommendedName>
        <fullName evidence="2">Cupin 2 conserved barrel domain-containing protein</fullName>
    </recommendedName>
</protein>
<dbReference type="InterPro" id="IPR011051">
    <property type="entry name" value="RmlC_Cupin_sf"/>
</dbReference>
<dbReference type="AlphaFoldDB" id="X0ZG06"/>
<dbReference type="InterPro" id="IPR014710">
    <property type="entry name" value="RmlC-like_jellyroll"/>
</dbReference>